<dbReference type="Proteomes" id="UP001578633">
    <property type="component" value="Chromosome 8"/>
</dbReference>
<dbReference type="GeneID" id="96088590"/>
<evidence type="ECO:0000313" key="3">
    <source>
        <dbReference type="EMBL" id="KAL1793286.1"/>
    </source>
</evidence>
<feature type="coiled-coil region" evidence="1">
    <location>
        <begin position="141"/>
        <end position="175"/>
    </location>
</feature>
<reference evidence="3 4" key="1">
    <citation type="submission" date="2024-09" db="EMBL/GenBank/DDBJ databases">
        <title>T2T genomes of carrot and Alternaria dauci and their utility for understanding host-pathogen interaction during carrot leaf blight disease.</title>
        <authorList>
            <person name="Liu W."/>
            <person name="Xu S."/>
            <person name="Ou C."/>
            <person name="Liu X."/>
            <person name="Zhuang F."/>
            <person name="Deng X.W."/>
        </authorList>
    </citation>
    <scope>NUCLEOTIDE SEQUENCE [LARGE SCALE GENOMIC DNA]</scope>
    <source>
        <strain evidence="3 4">A2016</strain>
    </source>
</reference>
<evidence type="ECO:0000313" key="4">
    <source>
        <dbReference type="Proteomes" id="UP001578633"/>
    </source>
</evidence>
<feature type="region of interest" description="Disordered" evidence="2">
    <location>
        <begin position="119"/>
        <end position="138"/>
    </location>
</feature>
<keyword evidence="4" id="KW-1185">Reference proteome</keyword>
<comment type="caution">
    <text evidence="3">The sequence shown here is derived from an EMBL/GenBank/DDBJ whole genome shotgun (WGS) entry which is preliminary data.</text>
</comment>
<evidence type="ECO:0000256" key="1">
    <source>
        <dbReference type="SAM" id="Coils"/>
    </source>
</evidence>
<name>A0ABR3U9V5_9PLEO</name>
<dbReference type="RefSeq" id="XP_069303870.1">
    <property type="nucleotide sequence ID" value="XM_069454422.1"/>
</dbReference>
<dbReference type="EMBL" id="JBHGVX010000008">
    <property type="protein sequence ID" value="KAL1793286.1"/>
    <property type="molecule type" value="Genomic_DNA"/>
</dbReference>
<keyword evidence="1" id="KW-0175">Coiled coil</keyword>
<accession>A0ABR3U9V5</accession>
<proteinExistence type="predicted"/>
<evidence type="ECO:0000256" key="2">
    <source>
        <dbReference type="SAM" id="MobiDB-lite"/>
    </source>
</evidence>
<feature type="compositionally biased region" description="Pro residues" evidence="2">
    <location>
        <begin position="125"/>
        <end position="135"/>
    </location>
</feature>
<organism evidence="3 4">
    <name type="scientific">Alternaria dauci</name>
    <dbReference type="NCBI Taxonomy" id="48095"/>
    <lineage>
        <taxon>Eukaryota</taxon>
        <taxon>Fungi</taxon>
        <taxon>Dikarya</taxon>
        <taxon>Ascomycota</taxon>
        <taxon>Pezizomycotina</taxon>
        <taxon>Dothideomycetes</taxon>
        <taxon>Pleosporomycetidae</taxon>
        <taxon>Pleosporales</taxon>
        <taxon>Pleosporineae</taxon>
        <taxon>Pleosporaceae</taxon>
        <taxon>Alternaria</taxon>
        <taxon>Alternaria sect. Porri</taxon>
    </lineage>
</organism>
<sequence length="181" mass="20636">MSASQIGHGQIGKIIEDMEELLPSESIDRADYRACRTTYGRLSATYKRASDSDTPEKDYKELQALEKTLRHRLSNLDASRGLPRKFKGPLDDLKSGIDDALERGVSIEFLIQGLKDALEEKPDATPAPKPVPPKMVPEKRYKAVLEELRIEKEKNRKLNEENNRMALELKQYQMRERAGPN</sequence>
<gene>
    <name evidence="3" type="ORF">ACET3X_008268</name>
</gene>
<protein>
    <submittedName>
        <fullName evidence="3">Uncharacterized protein</fullName>
    </submittedName>
</protein>